<dbReference type="InterPro" id="IPR000477">
    <property type="entry name" value="RT_dom"/>
</dbReference>
<evidence type="ECO:0000259" key="5">
    <source>
        <dbReference type="Pfam" id="PF17919"/>
    </source>
</evidence>
<protein>
    <submittedName>
        <fullName evidence="6">Reverse transcriptase domain-containing protein</fullName>
    </submittedName>
</protein>
<keyword evidence="2" id="KW-0229">DNA integration</keyword>
<feature type="domain" description="Reverse transcriptase" evidence="4">
    <location>
        <begin position="622"/>
        <end position="696"/>
    </location>
</feature>
<evidence type="ECO:0000259" key="4">
    <source>
        <dbReference type="Pfam" id="PF00078"/>
    </source>
</evidence>
<keyword evidence="1" id="KW-0460">Magnesium</keyword>
<keyword evidence="6" id="KW-0808">Transferase</keyword>
<reference evidence="6" key="1">
    <citation type="journal article" date="2022" name="Int. J. Mol. Sci.">
        <title>Draft Genome of Tanacetum Coccineum: Genomic Comparison of Closely Related Tanacetum-Family Plants.</title>
        <authorList>
            <person name="Yamashiro T."/>
            <person name="Shiraishi A."/>
            <person name="Nakayama K."/>
            <person name="Satake H."/>
        </authorList>
    </citation>
    <scope>NUCLEOTIDE SEQUENCE</scope>
</reference>
<dbReference type="InterPro" id="IPR041577">
    <property type="entry name" value="RT_RNaseH_2"/>
</dbReference>
<dbReference type="EMBL" id="BQNB010019012">
    <property type="protein sequence ID" value="GJT80650.1"/>
    <property type="molecule type" value="Genomic_DNA"/>
</dbReference>
<accession>A0ABQ5GZ34</accession>
<dbReference type="Pfam" id="PF17919">
    <property type="entry name" value="RT_RNaseH_2"/>
    <property type="match status" value="1"/>
</dbReference>
<evidence type="ECO:0000313" key="6">
    <source>
        <dbReference type="EMBL" id="GJT80650.1"/>
    </source>
</evidence>
<dbReference type="GO" id="GO:0003964">
    <property type="term" value="F:RNA-directed DNA polymerase activity"/>
    <property type="evidence" value="ECO:0007669"/>
    <property type="project" value="UniProtKB-KW"/>
</dbReference>
<feature type="region of interest" description="Disordered" evidence="3">
    <location>
        <begin position="172"/>
        <end position="195"/>
    </location>
</feature>
<dbReference type="Pfam" id="PF00078">
    <property type="entry name" value="RVT_1"/>
    <property type="match status" value="1"/>
</dbReference>
<keyword evidence="6" id="KW-0695">RNA-directed DNA polymerase</keyword>
<evidence type="ECO:0000256" key="3">
    <source>
        <dbReference type="SAM" id="MobiDB-lite"/>
    </source>
</evidence>
<evidence type="ECO:0000256" key="2">
    <source>
        <dbReference type="ARBA" id="ARBA00022908"/>
    </source>
</evidence>
<dbReference type="CDD" id="cd00303">
    <property type="entry name" value="retropepsin_like"/>
    <property type="match status" value="1"/>
</dbReference>
<dbReference type="SUPFAM" id="SSF56672">
    <property type="entry name" value="DNA/RNA polymerases"/>
    <property type="match status" value="1"/>
</dbReference>
<evidence type="ECO:0000256" key="1">
    <source>
        <dbReference type="ARBA" id="ARBA00022842"/>
    </source>
</evidence>
<feature type="compositionally biased region" description="Acidic residues" evidence="3">
    <location>
        <begin position="57"/>
        <end position="106"/>
    </location>
</feature>
<dbReference type="PANTHER" id="PTHR24559:SF427">
    <property type="entry name" value="RNA-DIRECTED DNA POLYMERASE"/>
    <property type="match status" value="1"/>
</dbReference>
<dbReference type="InterPro" id="IPR043128">
    <property type="entry name" value="Rev_trsase/Diguanyl_cyclase"/>
</dbReference>
<dbReference type="InterPro" id="IPR053134">
    <property type="entry name" value="RNA-dir_DNA_polymerase"/>
</dbReference>
<comment type="caution">
    <text evidence="6">The sequence shown here is derived from an EMBL/GenBank/DDBJ whole genome shotgun (WGS) entry which is preliminary data.</text>
</comment>
<proteinExistence type="predicted"/>
<name>A0ABQ5GZ34_9ASTR</name>
<dbReference type="InterPro" id="IPR043502">
    <property type="entry name" value="DNA/RNA_pol_sf"/>
</dbReference>
<dbReference type="Proteomes" id="UP001151760">
    <property type="component" value="Unassembled WGS sequence"/>
</dbReference>
<gene>
    <name evidence="6" type="ORF">Tco_1054992</name>
</gene>
<keyword evidence="7" id="KW-1185">Reference proteome</keyword>
<dbReference type="Gene3D" id="3.10.10.10">
    <property type="entry name" value="HIV Type 1 Reverse Transcriptase, subunit A, domain 1"/>
    <property type="match status" value="1"/>
</dbReference>
<dbReference type="Pfam" id="PF08284">
    <property type="entry name" value="RVP_2"/>
    <property type="match status" value="1"/>
</dbReference>
<keyword evidence="6" id="KW-0548">Nucleotidyltransferase</keyword>
<organism evidence="6 7">
    <name type="scientific">Tanacetum coccineum</name>
    <dbReference type="NCBI Taxonomy" id="301880"/>
    <lineage>
        <taxon>Eukaryota</taxon>
        <taxon>Viridiplantae</taxon>
        <taxon>Streptophyta</taxon>
        <taxon>Embryophyta</taxon>
        <taxon>Tracheophyta</taxon>
        <taxon>Spermatophyta</taxon>
        <taxon>Magnoliopsida</taxon>
        <taxon>eudicotyledons</taxon>
        <taxon>Gunneridae</taxon>
        <taxon>Pentapetalae</taxon>
        <taxon>asterids</taxon>
        <taxon>campanulids</taxon>
        <taxon>Asterales</taxon>
        <taxon>Asteraceae</taxon>
        <taxon>Asteroideae</taxon>
        <taxon>Anthemideae</taxon>
        <taxon>Anthemidinae</taxon>
        <taxon>Tanacetum</taxon>
    </lineage>
</organism>
<feature type="region of interest" description="Disordered" evidence="3">
    <location>
        <begin position="1"/>
        <end position="144"/>
    </location>
</feature>
<dbReference type="Gene3D" id="3.30.70.270">
    <property type="match status" value="2"/>
</dbReference>
<evidence type="ECO:0000313" key="7">
    <source>
        <dbReference type="Proteomes" id="UP001151760"/>
    </source>
</evidence>
<dbReference type="InterPro" id="IPR001969">
    <property type="entry name" value="Aspartic_peptidase_AS"/>
</dbReference>
<feature type="compositionally biased region" description="Polar residues" evidence="3">
    <location>
        <begin position="1"/>
        <end position="24"/>
    </location>
</feature>
<dbReference type="CDD" id="cd01647">
    <property type="entry name" value="RT_LTR"/>
    <property type="match status" value="1"/>
</dbReference>
<dbReference type="PANTHER" id="PTHR24559">
    <property type="entry name" value="TRANSPOSON TY3-I GAG-POL POLYPROTEIN"/>
    <property type="match status" value="1"/>
</dbReference>
<dbReference type="PROSITE" id="PS00141">
    <property type="entry name" value="ASP_PROTEASE"/>
    <property type="match status" value="1"/>
</dbReference>
<reference evidence="6" key="2">
    <citation type="submission" date="2022-01" db="EMBL/GenBank/DDBJ databases">
        <authorList>
            <person name="Yamashiro T."/>
            <person name="Shiraishi A."/>
            <person name="Satake H."/>
            <person name="Nakayama K."/>
        </authorList>
    </citation>
    <scope>NUCLEOTIDE SEQUENCE</scope>
</reference>
<feature type="domain" description="Reverse transcriptase/retrotransposon-derived protein RNase H-like" evidence="5">
    <location>
        <begin position="744"/>
        <end position="825"/>
    </location>
</feature>
<sequence>MSSDSAHSIVPHTSISSEARSWSIPTVDPYKEAAQQALEQASPPLSPTHIADAHPEEDPEEETEEDPADYPTDGGDDDDESFEDDADNEDEEEASDEDDDDDEEEEHLAPTDSSAVPTVDLVPSAEDTEAFETDKSAPTPVPLPRRRTTRMFVRTQTLMSATAEALIAEYAAAPTPSSPPPSPLTPISSPLPHIPSPPLPVTSPPTTSLTYAEAPLGYKAAEIWLRAASPSTHHPSEIPSPPLLLPYTSHREDVPEADVPPQKRLCLTAPTSRFEIRESSTTVATRQSGSSVARRVDYGFVDTVDSSIRAAKERAMTAMRVVNLRVSYQADVRRRESVKFLYTTSDSLQMTRAYYESLRIEGHYKKDCPKLRNKNQGNQAGNGNAVARDYAMGTAGTNPNSNVVTGTFLLNYHYASILFDTGADRSFVSTAFSSLIDIIPTTLDHDYDIELADGKIIKANTLIRGCTLNFLNHPFNIDLMPVEPGSFDVIIVFPEDLPGIPPVRQVEFQIDLVPGAALVARSSYRLAPSEMKELSDQLQELFDKGFIRPIYSPWGALVLFVKKKDGSFQMCIDYQELNKLTVKNRYMLPRSFANNSLKLARSSKPGADRTKFHEVMLVLVGVMLFGLTNAPTVFMDLMNRVCKPYLDKFVIVFIDDILVYSKSKQEHQEHLKLILELLKKEEFQGIHVDPAKIDSIKDWASPKTPMEISQFLGLAGYYRRFIEGFSKIAKSMTKLTQKKVKFNWGDKQEAAFQLLKQKLCITPILALPEEAENFIVYCVASHKGLGAVLMQNEKVISYASRQLKIHEKNYPTHDMELGAVVFALKI</sequence>